<organism evidence="1 2">
    <name type="scientific">Heliobacterium chlorum</name>
    <dbReference type="NCBI Taxonomy" id="2698"/>
    <lineage>
        <taxon>Bacteria</taxon>
        <taxon>Bacillati</taxon>
        <taxon>Bacillota</taxon>
        <taxon>Clostridia</taxon>
        <taxon>Eubacteriales</taxon>
        <taxon>Heliobacteriaceae</taxon>
        <taxon>Heliobacterium</taxon>
    </lineage>
</organism>
<name>A0ABR7SZ25_HELCL</name>
<proteinExistence type="predicted"/>
<dbReference type="Proteomes" id="UP000617402">
    <property type="component" value="Unassembled WGS sequence"/>
</dbReference>
<sequence length="244" mass="27716">MFHQGFRDSLLAQTGRAGNVLYAQTGDVNGDHVPDWVYLTGNYPYPGSQFVDKITLNIQDGRTMRTYAIPLKANAGYNPTLFLGDFTGDQVKDIQISIASGGSGGITYEYVYSFLNDQGRQLFDFERFNEAYRYDVNYLDYYQVEVISRNLNKSYRIDIRYKGAEYLSEIYDKNGKLKAPIRGDVNGIGGLYPVDFERDGIYELLAFQRIIGRYNADGLGYMMNALKWNGGAFVPFQQWVGIFG</sequence>
<dbReference type="SUPFAM" id="SSF69318">
    <property type="entry name" value="Integrin alpha N-terminal domain"/>
    <property type="match status" value="1"/>
</dbReference>
<evidence type="ECO:0000313" key="1">
    <source>
        <dbReference type="EMBL" id="MBC9783782.1"/>
    </source>
</evidence>
<dbReference type="EMBL" id="JACVHF010000002">
    <property type="protein sequence ID" value="MBC9783782.1"/>
    <property type="molecule type" value="Genomic_DNA"/>
</dbReference>
<comment type="caution">
    <text evidence="1">The sequence shown here is derived from an EMBL/GenBank/DDBJ whole genome shotgun (WGS) entry which is preliminary data.</text>
</comment>
<dbReference type="InterPro" id="IPR028994">
    <property type="entry name" value="Integrin_alpha_N"/>
</dbReference>
<gene>
    <name evidence="1" type="ORF">H1S01_04555</name>
</gene>
<reference evidence="1 2" key="1">
    <citation type="submission" date="2020-07" db="EMBL/GenBank/DDBJ databases">
        <title>Draft whole-genome sequence of Heliobacterium chlorum DSM 3682, type strain.</title>
        <authorList>
            <person name="Kyndt J.A."/>
            <person name="Meyer T.E."/>
            <person name="Imhoff J.F."/>
        </authorList>
    </citation>
    <scope>NUCLEOTIDE SEQUENCE [LARGE SCALE GENOMIC DNA]</scope>
    <source>
        <strain evidence="1 2">DSM 3682</strain>
    </source>
</reference>
<evidence type="ECO:0000313" key="2">
    <source>
        <dbReference type="Proteomes" id="UP000617402"/>
    </source>
</evidence>
<protein>
    <submittedName>
        <fullName evidence="1">VCBS repeat-containing protein</fullName>
    </submittedName>
</protein>
<dbReference type="RefSeq" id="WP_188038910.1">
    <property type="nucleotide sequence ID" value="NZ_JACVHF010000002.1"/>
</dbReference>
<accession>A0ABR7SZ25</accession>
<keyword evidence="2" id="KW-1185">Reference proteome</keyword>